<accession>A0A2D0B4Z3</accession>
<dbReference type="InterPro" id="IPR029489">
    <property type="entry name" value="OGT/SEC/SPY_C"/>
</dbReference>
<dbReference type="Gene3D" id="3.40.50.11380">
    <property type="match status" value="1"/>
</dbReference>
<dbReference type="AlphaFoldDB" id="A0A2D0B4Z3"/>
<dbReference type="Gene3D" id="3.40.50.2000">
    <property type="entry name" value="Glycogen Phosphorylase B"/>
    <property type="match status" value="1"/>
</dbReference>
<dbReference type="Pfam" id="PF13424">
    <property type="entry name" value="TPR_12"/>
    <property type="match status" value="1"/>
</dbReference>
<evidence type="ECO:0000313" key="10">
    <source>
        <dbReference type="EMBL" id="OWY29727.1"/>
    </source>
</evidence>
<dbReference type="SUPFAM" id="SSF53756">
    <property type="entry name" value="UDP-Glycosyltransferase/glycogen phosphorylase"/>
    <property type="match status" value="1"/>
</dbReference>
<dbReference type="SUPFAM" id="SSF48452">
    <property type="entry name" value="TPR-like"/>
    <property type="match status" value="2"/>
</dbReference>
<feature type="repeat" description="TPR" evidence="8">
    <location>
        <begin position="39"/>
        <end position="72"/>
    </location>
</feature>
<feature type="repeat" description="TPR" evidence="8">
    <location>
        <begin position="175"/>
        <end position="208"/>
    </location>
</feature>
<dbReference type="Pfam" id="PF13844">
    <property type="entry name" value="Glyco_transf_41"/>
    <property type="match status" value="2"/>
</dbReference>
<comment type="pathway">
    <text evidence="1">Protein modification; protein glycosylation.</text>
</comment>
<dbReference type="EMBL" id="NJGU01000004">
    <property type="protein sequence ID" value="OWY29727.1"/>
    <property type="molecule type" value="Genomic_DNA"/>
</dbReference>
<evidence type="ECO:0000256" key="8">
    <source>
        <dbReference type="PROSITE-ProRule" id="PRU00339"/>
    </source>
</evidence>
<comment type="caution">
    <text evidence="10">The sequence shown here is derived from an EMBL/GenBank/DDBJ whole genome shotgun (WGS) entry which is preliminary data.</text>
</comment>
<organism evidence="10 11">
    <name type="scientific">Herbaspirillum robiniae</name>
    <dbReference type="NCBI Taxonomy" id="2014887"/>
    <lineage>
        <taxon>Bacteria</taxon>
        <taxon>Pseudomonadati</taxon>
        <taxon>Pseudomonadota</taxon>
        <taxon>Betaproteobacteria</taxon>
        <taxon>Burkholderiales</taxon>
        <taxon>Oxalobacteraceae</taxon>
        <taxon>Herbaspirillum</taxon>
    </lineage>
</organism>
<evidence type="ECO:0000313" key="11">
    <source>
        <dbReference type="Proteomes" id="UP000197596"/>
    </source>
</evidence>
<dbReference type="UniPathway" id="UPA00378"/>
<dbReference type="GO" id="GO:0097363">
    <property type="term" value="F:protein O-acetylglucosaminyltransferase activity"/>
    <property type="evidence" value="ECO:0007669"/>
    <property type="project" value="UniProtKB-EC"/>
</dbReference>
<dbReference type="PANTHER" id="PTHR44998">
    <property type="match status" value="1"/>
</dbReference>
<dbReference type="Gene3D" id="1.25.40.10">
    <property type="entry name" value="Tetratricopeptide repeat domain"/>
    <property type="match status" value="4"/>
</dbReference>
<evidence type="ECO:0000256" key="3">
    <source>
        <dbReference type="ARBA" id="ARBA00011970"/>
    </source>
</evidence>
<evidence type="ECO:0000256" key="1">
    <source>
        <dbReference type="ARBA" id="ARBA00004922"/>
    </source>
</evidence>
<keyword evidence="5" id="KW-0808">Transferase</keyword>
<name>A0A2D0B4Z3_9BURK</name>
<keyword evidence="4" id="KW-0328">Glycosyltransferase</keyword>
<evidence type="ECO:0000256" key="6">
    <source>
        <dbReference type="ARBA" id="ARBA00022737"/>
    </source>
</evidence>
<sequence>MTPQIQSLLPQAVQYFDQGNLDAAEQLLNKVLQMHAKNFDALLILGVIKGIKGEQQEAIRLFRKAVVAEPNNNWAQFNLAKALSETGKDEEAIPHHKKAVQLAPQHADAWLNYGVSLSALDRPADAAACYERLIGFHPDYFQAWSNLGLVLHKLERYEEALQALDKALSLNPQLIEAWVNKGAVLRKQDRFQEALQAYNQAFGIDPSNADVWLQTCLTFRELRWNAPALDAVQRAIDLRPDDAQVWSIKGEILADLQRHAEALEAFDRALALRPDFTLALLCKGMCLFSQKRFAEAASVYEATMAQGEEPGALYALGHWLLSKLSAWDWSGLEDALARVQATIEQGRPGTDPFPVVAAFDDPRLELLGAGLYAAALFPDRRDGAAWPLPAAGERIKIGYFSADFHNHATMHLMAELFEKHDKSRFEIVGFSYGPPVEDAMRKRAVAAMDSFIDVREKNDQEIAAMARAAGIDIAVDLKGYTGEHRIGIFARGAAPVQVSYLGYPGTLGVPYMDYIIGDGVVIPAGSEAHYAEQVVRLPHSYQVNDRARTISDKRFSRTELGLPEDGFVFASFNNGYKLAPESFDIWMRLLHEVPGSVLWLLHTDSDACDRLREEARRRGVAAERLVFAPFIEPSQHLARYRMADLFLDTFSYNAHTNASDALWMGLPVVTRAGHSFAGRVAASLLSAAGVPELITHSNEEYQALALELARDREKLAAFRHRLDQQRLSSPLFDSSLFTRHLEHAYVHMHQRRAAGLPAEAFDVAA</sequence>
<reference evidence="10 11" key="1">
    <citation type="submission" date="2017-06" db="EMBL/GenBank/DDBJ databases">
        <title>Herbaspirillum phytohormonus sp. nov., isolated from the root nodule of Robinia pseudoacacia in lead-zinc mine.</title>
        <authorList>
            <person name="Fan M."/>
            <person name="Lin Y."/>
        </authorList>
    </citation>
    <scope>NUCLEOTIDE SEQUENCE [LARGE SCALE GENOMIC DNA]</scope>
    <source>
        <strain evidence="10 11">HZ10</strain>
    </source>
</reference>
<dbReference type="InterPro" id="IPR019734">
    <property type="entry name" value="TPR_rpt"/>
</dbReference>
<dbReference type="SMART" id="SM00028">
    <property type="entry name" value="TPR"/>
    <property type="match status" value="9"/>
</dbReference>
<dbReference type="GO" id="GO:0006493">
    <property type="term" value="P:protein O-linked glycosylation"/>
    <property type="evidence" value="ECO:0007669"/>
    <property type="project" value="TreeGrafter"/>
</dbReference>
<gene>
    <name evidence="10" type="ORF">CEJ42_07645</name>
</gene>
<feature type="domain" description="O-GlcNAc transferase C-terminal" evidence="9">
    <location>
        <begin position="556"/>
        <end position="740"/>
    </location>
</feature>
<dbReference type="Pfam" id="PF13181">
    <property type="entry name" value="TPR_8"/>
    <property type="match status" value="1"/>
</dbReference>
<feature type="repeat" description="TPR" evidence="8">
    <location>
        <begin position="141"/>
        <end position="174"/>
    </location>
</feature>
<dbReference type="PROSITE" id="PS50005">
    <property type="entry name" value="TPR"/>
    <property type="match status" value="5"/>
</dbReference>
<proteinExistence type="inferred from homology"/>
<feature type="repeat" description="TPR" evidence="8">
    <location>
        <begin position="243"/>
        <end position="276"/>
    </location>
</feature>
<dbReference type="RefSeq" id="WP_088750522.1">
    <property type="nucleotide sequence ID" value="NZ_NJGU01000004.1"/>
</dbReference>
<evidence type="ECO:0000256" key="5">
    <source>
        <dbReference type="ARBA" id="ARBA00022679"/>
    </source>
</evidence>
<keyword evidence="6" id="KW-0677">Repeat</keyword>
<feature type="repeat" description="TPR" evidence="8">
    <location>
        <begin position="73"/>
        <end position="106"/>
    </location>
</feature>
<evidence type="ECO:0000259" key="9">
    <source>
        <dbReference type="Pfam" id="PF13844"/>
    </source>
</evidence>
<dbReference type="Pfam" id="PF13432">
    <property type="entry name" value="TPR_16"/>
    <property type="match status" value="2"/>
</dbReference>
<dbReference type="PROSITE" id="PS50293">
    <property type="entry name" value="TPR_REGION"/>
    <property type="match status" value="2"/>
</dbReference>
<feature type="domain" description="O-GlcNAc transferase C-terminal" evidence="9">
    <location>
        <begin position="390"/>
        <end position="549"/>
    </location>
</feature>
<comment type="similarity">
    <text evidence="2">Belongs to the glycosyltransferase 41 family. O-GlcNAc transferase subfamily.</text>
</comment>
<dbReference type="PANTHER" id="PTHR44998:SF1">
    <property type="entry name" value="UDP-N-ACETYLGLUCOSAMINE--PEPTIDE N-ACETYLGLUCOSAMINYLTRANSFERASE 110 KDA SUBUNIT"/>
    <property type="match status" value="1"/>
</dbReference>
<dbReference type="EC" id="2.4.1.255" evidence="3"/>
<evidence type="ECO:0000256" key="4">
    <source>
        <dbReference type="ARBA" id="ARBA00022676"/>
    </source>
</evidence>
<dbReference type="Pfam" id="PF13174">
    <property type="entry name" value="TPR_6"/>
    <property type="match status" value="1"/>
</dbReference>
<keyword evidence="7 8" id="KW-0802">TPR repeat</keyword>
<dbReference type="InterPro" id="IPR011990">
    <property type="entry name" value="TPR-like_helical_dom_sf"/>
</dbReference>
<protein>
    <recommendedName>
        <fullName evidence="3">protein O-GlcNAc transferase</fullName>
        <ecNumber evidence="3">2.4.1.255</ecNumber>
    </recommendedName>
</protein>
<evidence type="ECO:0000256" key="2">
    <source>
        <dbReference type="ARBA" id="ARBA00005386"/>
    </source>
</evidence>
<dbReference type="Proteomes" id="UP000197596">
    <property type="component" value="Unassembled WGS sequence"/>
</dbReference>
<evidence type="ECO:0000256" key="7">
    <source>
        <dbReference type="ARBA" id="ARBA00022803"/>
    </source>
</evidence>